<dbReference type="EnsemblPlants" id="Ma02_t00630.1">
    <property type="protein sequence ID" value="Ma02_p00630.1"/>
    <property type="gene ID" value="Ma02_g00630"/>
</dbReference>
<proteinExistence type="predicted"/>
<name>A0A804HXU7_MUSAM</name>
<evidence type="ECO:0000313" key="1">
    <source>
        <dbReference type="EnsemblPlants" id="Ma02_p00630.1"/>
    </source>
</evidence>
<reference evidence="1" key="1">
    <citation type="submission" date="2021-05" db="UniProtKB">
        <authorList>
            <consortium name="EnsemblPlants"/>
        </authorList>
    </citation>
    <scope>IDENTIFICATION</scope>
    <source>
        <strain evidence="1">subsp. malaccensis</strain>
    </source>
</reference>
<sequence>MISRKIFYKLRISIFLRVLNGYVNMPLHKKFA</sequence>
<dbReference type="InParanoid" id="A0A804HXU7"/>
<evidence type="ECO:0000313" key="2">
    <source>
        <dbReference type="Proteomes" id="UP000012960"/>
    </source>
</evidence>
<dbReference type="AlphaFoldDB" id="A0A804HXU7"/>
<accession>A0A804HXU7</accession>
<dbReference type="Proteomes" id="UP000012960">
    <property type="component" value="Unplaced"/>
</dbReference>
<organism evidence="1 2">
    <name type="scientific">Musa acuminata subsp. malaccensis</name>
    <name type="common">Wild banana</name>
    <name type="synonym">Musa malaccensis</name>
    <dbReference type="NCBI Taxonomy" id="214687"/>
    <lineage>
        <taxon>Eukaryota</taxon>
        <taxon>Viridiplantae</taxon>
        <taxon>Streptophyta</taxon>
        <taxon>Embryophyta</taxon>
        <taxon>Tracheophyta</taxon>
        <taxon>Spermatophyta</taxon>
        <taxon>Magnoliopsida</taxon>
        <taxon>Liliopsida</taxon>
        <taxon>Zingiberales</taxon>
        <taxon>Musaceae</taxon>
        <taxon>Musa</taxon>
    </lineage>
</organism>
<keyword evidence="2" id="KW-1185">Reference proteome</keyword>
<protein>
    <submittedName>
        <fullName evidence="1">Uncharacterized protein</fullName>
    </submittedName>
</protein>
<dbReference type="Gramene" id="Ma02_t00630.1">
    <property type="protein sequence ID" value="Ma02_p00630.1"/>
    <property type="gene ID" value="Ma02_g00630"/>
</dbReference>